<dbReference type="EMBL" id="BAABCW010000006">
    <property type="protein sequence ID" value="GAA3508492.1"/>
    <property type="molecule type" value="Genomic_DNA"/>
</dbReference>
<reference evidence="2" key="1">
    <citation type="journal article" date="2019" name="Int. J. Syst. Evol. Microbiol.">
        <title>The Global Catalogue of Microorganisms (GCM) 10K type strain sequencing project: providing services to taxonomists for standard genome sequencing and annotation.</title>
        <authorList>
            <consortium name="The Broad Institute Genomics Platform"/>
            <consortium name="The Broad Institute Genome Sequencing Center for Infectious Disease"/>
            <person name="Wu L."/>
            <person name="Ma J."/>
        </authorList>
    </citation>
    <scope>NUCLEOTIDE SEQUENCE [LARGE SCALE GENOMIC DNA]</scope>
    <source>
        <strain evidence="2">JCM 17106</strain>
    </source>
</reference>
<dbReference type="Proteomes" id="UP001500459">
    <property type="component" value="Unassembled WGS sequence"/>
</dbReference>
<evidence type="ECO:0000313" key="2">
    <source>
        <dbReference type="Proteomes" id="UP001500459"/>
    </source>
</evidence>
<sequence>MKIDRKNLPDEKNKIKKDAPKRQFCDFTTENVFRFWSEKNGRN</sequence>
<name>A0ABP6UI30_9FLAO</name>
<keyword evidence="2" id="KW-1185">Reference proteome</keyword>
<gene>
    <name evidence="1" type="ORF">GCM10022393_19790</name>
</gene>
<proteinExistence type="predicted"/>
<accession>A0ABP6UI30</accession>
<organism evidence="1 2">
    <name type="scientific">Aquimarina addita</name>
    <dbReference type="NCBI Taxonomy" id="870485"/>
    <lineage>
        <taxon>Bacteria</taxon>
        <taxon>Pseudomonadati</taxon>
        <taxon>Bacteroidota</taxon>
        <taxon>Flavobacteriia</taxon>
        <taxon>Flavobacteriales</taxon>
        <taxon>Flavobacteriaceae</taxon>
        <taxon>Aquimarina</taxon>
    </lineage>
</organism>
<comment type="caution">
    <text evidence="1">The sequence shown here is derived from an EMBL/GenBank/DDBJ whole genome shotgun (WGS) entry which is preliminary data.</text>
</comment>
<protein>
    <submittedName>
        <fullName evidence="1">Uncharacterized protein</fullName>
    </submittedName>
</protein>
<evidence type="ECO:0000313" key="1">
    <source>
        <dbReference type="EMBL" id="GAA3508492.1"/>
    </source>
</evidence>